<name>H3A0X0_LATCH</name>
<evidence type="ECO:0000259" key="1">
    <source>
        <dbReference type="Pfam" id="PF17517"/>
    </source>
</evidence>
<dbReference type="AlphaFoldDB" id="H3A0X0"/>
<dbReference type="HOGENOM" id="CLU_029489_1_0_1"/>
<dbReference type="PANTHER" id="PTHR46534:SF2">
    <property type="entry name" value="VWFD DOMAIN-CONTAINING PROTEIN"/>
    <property type="match status" value="1"/>
</dbReference>
<dbReference type="Ensembl" id="ENSLACT00000003321.1">
    <property type="protein sequence ID" value="ENSLACP00000003291.1"/>
    <property type="gene ID" value="ENSLACG00000002944.1"/>
</dbReference>
<dbReference type="Proteomes" id="UP000008672">
    <property type="component" value="Unassembled WGS sequence"/>
</dbReference>
<evidence type="ECO:0000313" key="2">
    <source>
        <dbReference type="Ensembl" id="ENSLACP00000003291.1"/>
    </source>
</evidence>
<organism evidence="2 3">
    <name type="scientific">Latimeria chalumnae</name>
    <name type="common">Coelacanth</name>
    <dbReference type="NCBI Taxonomy" id="7897"/>
    <lineage>
        <taxon>Eukaryota</taxon>
        <taxon>Metazoa</taxon>
        <taxon>Chordata</taxon>
        <taxon>Craniata</taxon>
        <taxon>Vertebrata</taxon>
        <taxon>Euteleostomi</taxon>
        <taxon>Coelacanthiformes</taxon>
        <taxon>Coelacanthidae</taxon>
        <taxon>Latimeria</taxon>
    </lineage>
</organism>
<dbReference type="eggNOG" id="KOG1216">
    <property type="taxonomic scope" value="Eukaryota"/>
</dbReference>
<protein>
    <recommendedName>
        <fullName evidence="1">IgGFc-binding protein N-terminal domain-containing protein</fullName>
    </recommendedName>
</protein>
<sequence length="408" mass="44870">CPVGTEFITAFMENADVSSQSGISLTTTIFAFEPSTLVTVTVHESSFRKEYILNEMEAQTVNFNSDAELGPGTSRSNKTVIIRANSSVVVLSMNYKTRTADTAVIYPVEDLSTEYYVLTPGRQNGNYHNEFAVINSNQVNIVTVSLKASVTYEGKSYPSGSNLTLYLSKYENIQIQSTEDLSGSHVVSQYPVAVLSGHQCVKSSSISCDHVFEQLLPVSKWGTSFIVVPLLISNNDDFVFVVAYQKTAIQIKSGSSQEIKELNGGEKAELILKPSVPLTINATTGIMVMFFCTGNSYKSIKYDPALINIIPTDTFYNSYISVQHSSFRNHIVLIVITTQISGLKLDNKHPFSSNNWMAIQGTEYSWTDFQTTFGNGYTVLNHSSSSFGVYSYGSEDFGTYGSTGICFD</sequence>
<keyword evidence="3" id="KW-1185">Reference proteome</keyword>
<proteinExistence type="predicted"/>
<dbReference type="InParanoid" id="H3A0X0"/>
<accession>H3A0X0</accession>
<dbReference type="PANTHER" id="PTHR46534">
    <property type="entry name" value="IGGFC_BINDING DOMAIN-CONTAINING PROTEIN"/>
    <property type="match status" value="1"/>
</dbReference>
<reference evidence="2" key="3">
    <citation type="submission" date="2025-09" db="UniProtKB">
        <authorList>
            <consortium name="Ensembl"/>
        </authorList>
    </citation>
    <scope>IDENTIFICATION</scope>
</reference>
<reference evidence="2" key="2">
    <citation type="submission" date="2025-08" db="UniProtKB">
        <authorList>
            <consortium name="Ensembl"/>
        </authorList>
    </citation>
    <scope>IDENTIFICATION</scope>
</reference>
<dbReference type="Pfam" id="PF17517">
    <property type="entry name" value="IgGFc_binding"/>
    <property type="match status" value="1"/>
</dbReference>
<evidence type="ECO:0000313" key="3">
    <source>
        <dbReference type="Proteomes" id="UP000008672"/>
    </source>
</evidence>
<reference evidence="3" key="1">
    <citation type="submission" date="2011-08" db="EMBL/GenBank/DDBJ databases">
        <title>The draft genome of Latimeria chalumnae.</title>
        <authorList>
            <person name="Di Palma F."/>
            <person name="Alfoldi J."/>
            <person name="Johnson J."/>
            <person name="Berlin A."/>
            <person name="Gnerre S."/>
            <person name="Jaffe D."/>
            <person name="MacCallum I."/>
            <person name="Young S."/>
            <person name="Walker B.J."/>
            <person name="Lander E."/>
            <person name="Lindblad-Toh K."/>
        </authorList>
    </citation>
    <scope>NUCLEOTIDE SEQUENCE [LARGE SCALE GENOMIC DNA]</scope>
    <source>
        <strain evidence="3">Wild caught</strain>
    </source>
</reference>
<dbReference type="EMBL" id="AFYH01133253">
    <property type="status" value="NOT_ANNOTATED_CDS"/>
    <property type="molecule type" value="Genomic_DNA"/>
</dbReference>
<dbReference type="OMA" id="YQNVSYN"/>
<feature type="domain" description="IgGFc-binding protein N-terminal" evidence="1">
    <location>
        <begin position="101"/>
        <end position="393"/>
    </location>
</feature>
<dbReference type="GeneTree" id="ENSGT00830000128645"/>
<dbReference type="STRING" id="7897.ENSLACP00000003291"/>
<dbReference type="InterPro" id="IPR035234">
    <property type="entry name" value="IgGFc-bd_N"/>
</dbReference>